<dbReference type="InterPro" id="IPR011990">
    <property type="entry name" value="TPR-like_helical_dom_sf"/>
</dbReference>
<dbReference type="Gene3D" id="1.25.40.10">
    <property type="entry name" value="Tetratricopeptide repeat domain"/>
    <property type="match status" value="1"/>
</dbReference>
<dbReference type="Proteomes" id="UP000255207">
    <property type="component" value="Unassembled WGS sequence"/>
</dbReference>
<dbReference type="OrthoDB" id="100177at2"/>
<dbReference type="EMBL" id="QQTP01000028">
    <property type="protein sequence ID" value="RDJ19767.1"/>
    <property type="molecule type" value="Genomic_DNA"/>
</dbReference>
<name>A0A370KXQ5_9HYPH</name>
<sequence>MPIDDKTKREVLEWLLSQPTLRLSKRNKQFLRFVAEESIAGRGNRIKAYTIAVEVFGRSPDFDGGLDPVVRIEAGRLRLGLAQYYANEGRLDPIRIAVPPGGYEPMFEVMSGSVLEAMAGDRVSPPAGQPSRNTQLSGAHVVASQAPASRDKTVFVRATLGFIHLRTLWKIVPIGALALAAAAYFWAPWQRDGATETPTAVVLRAVPVTSDVPTLALARTLSEALPASLARFGGLSVVAPMGDQSSEDVVAKVTGQASPSRKIYVVTMLVTIDDLVTRASWQVFNGRDQALLWSGASETRAGHGRSAAPEDAIAEKIAAAIASRGALIPSHERKTIVGNPTPGYACIARARDLFVLDDAIRKVLIDCLERTVAQNPEHGEAWGWLAYAYVDESRVQIADSNASAEALRRAAAAVERAERYAPYLATTYQFASTVAFQQGDIEKFERTAKRAIELNPSDPSLRITYGNRLEAIGRYDEGVAILKEAVASRPTPVATDYFVLVLDLYRRQQYREAVAMLERHPAPNLYHYWLMMAAAQSHLGNTAAASNAVKRLLEIRPNYGSLMRKDFQYRRFEQARIDDFAAALKKAGLAVD</sequence>
<dbReference type="RefSeq" id="WP_114832660.1">
    <property type="nucleotide sequence ID" value="NZ_QQTO01000041.1"/>
</dbReference>
<proteinExistence type="predicted"/>
<evidence type="ECO:0000313" key="2">
    <source>
        <dbReference type="Proteomes" id="UP000255207"/>
    </source>
</evidence>
<reference evidence="2" key="1">
    <citation type="submission" date="2018-07" db="EMBL/GenBank/DDBJ databases">
        <authorList>
            <person name="Safronova V.I."/>
            <person name="Chirak E.R."/>
            <person name="Sazanova A.L."/>
        </authorList>
    </citation>
    <scope>NUCLEOTIDE SEQUENCE [LARGE SCALE GENOMIC DNA]</scope>
    <source>
        <strain evidence="2">RCAM04685</strain>
    </source>
</reference>
<organism evidence="1 2">
    <name type="scientific">Bosea caraganae</name>
    <dbReference type="NCBI Taxonomy" id="2763117"/>
    <lineage>
        <taxon>Bacteria</taxon>
        <taxon>Pseudomonadati</taxon>
        <taxon>Pseudomonadota</taxon>
        <taxon>Alphaproteobacteria</taxon>
        <taxon>Hyphomicrobiales</taxon>
        <taxon>Boseaceae</taxon>
        <taxon>Bosea</taxon>
    </lineage>
</organism>
<dbReference type="SUPFAM" id="SSF48452">
    <property type="entry name" value="TPR-like"/>
    <property type="match status" value="1"/>
</dbReference>
<accession>A0A370KXQ5</accession>
<keyword evidence="2" id="KW-1185">Reference proteome</keyword>
<dbReference type="AlphaFoldDB" id="A0A370KXQ5"/>
<gene>
    <name evidence="1" type="ORF">DWE98_27965</name>
</gene>
<evidence type="ECO:0000313" key="1">
    <source>
        <dbReference type="EMBL" id="RDJ19767.1"/>
    </source>
</evidence>
<comment type="caution">
    <text evidence="1">The sequence shown here is derived from an EMBL/GenBank/DDBJ whole genome shotgun (WGS) entry which is preliminary data.</text>
</comment>
<protein>
    <submittedName>
        <fullName evidence="1">Tetratricopeptide repeat protein</fullName>
    </submittedName>
</protein>